<dbReference type="SUPFAM" id="SSF140427">
    <property type="entry name" value="VPS28 C-terminal domain-like"/>
    <property type="match status" value="1"/>
</dbReference>
<dbReference type="Pfam" id="PF03997">
    <property type="entry name" value="VPS28"/>
    <property type="match status" value="1"/>
</dbReference>
<comment type="subcellular location">
    <subcellularLocation>
        <location evidence="1">Endosome</location>
    </subcellularLocation>
</comment>
<keyword evidence="4 5" id="KW-0653">Protein transport</keyword>
<dbReference type="GO" id="GO:0044877">
    <property type="term" value="F:protein-containing complex binding"/>
    <property type="evidence" value="ECO:0007669"/>
    <property type="project" value="TreeGrafter"/>
</dbReference>
<evidence type="ECO:0000256" key="5">
    <source>
        <dbReference type="PIRNR" id="PIRNR017535"/>
    </source>
</evidence>
<dbReference type="Proteomes" id="UP000095728">
    <property type="component" value="Unassembled WGS sequence"/>
</dbReference>
<evidence type="ECO:0000313" key="11">
    <source>
        <dbReference type="Proteomes" id="UP000095728"/>
    </source>
</evidence>
<reference evidence="11" key="1">
    <citation type="journal article" date="2016" name="Genome Announc.">
        <title>Genome sequences of three species of Hanseniaspora isolated from spontaneous wine fermentations.</title>
        <authorList>
            <person name="Sternes P.R."/>
            <person name="Lee D."/>
            <person name="Kutyna D.R."/>
            <person name="Borneman A.R."/>
        </authorList>
    </citation>
    <scope>NUCLEOTIDE SEQUENCE [LARGE SCALE GENOMIC DNA]</scope>
    <source>
        <strain evidence="11">AWRI3579</strain>
    </source>
</reference>
<evidence type="ECO:0000256" key="6">
    <source>
        <dbReference type="PROSITE-ProRule" id="PRU00642"/>
    </source>
</evidence>
<dbReference type="Gene3D" id="1.20.1440.200">
    <property type="match status" value="1"/>
</dbReference>
<keyword evidence="2 5" id="KW-0813">Transport</keyword>
<protein>
    <recommendedName>
        <fullName evidence="5">Vacuolar protein sorting-associated protein 28</fullName>
    </recommendedName>
    <alternativeName>
        <fullName evidence="5">ESCRT-I complex subunit VPS28</fullName>
    </alternativeName>
</protein>
<dbReference type="FunCoup" id="A0A1E5R813">
    <property type="interactions" value="592"/>
</dbReference>
<dbReference type="PROSITE" id="PS51310">
    <property type="entry name" value="VPS28_C"/>
    <property type="match status" value="1"/>
</dbReference>
<feature type="region of interest" description="Disordered" evidence="7">
    <location>
        <begin position="124"/>
        <end position="152"/>
    </location>
</feature>
<sequence>MYTKQQQLEYSLKDNITKDEEELMDGLAEIFSIVVTIDKLEKLYLKDCIDDDVYTDQAMKMMAQYKSICTDNARVTQCYHEDLDIFVQMYSLMNCSNGVQRLKKGIPATVEHFQLKSGDGSLVPSGNLNNASDSQAGNGDTTSIGGSSQHQVHSQNTMLDGKAVAETTGNFITLMDALKLKYNTKDQLHPLMSALLLSVNKVFNSSPLLKNRISLFKERQQLVEWVIKLNHLKVGQKLSENEIKDMLFDLDQAYKGFYSLLS</sequence>
<comment type="similarity">
    <text evidence="5 6">Belongs to the VPS28 family.</text>
</comment>
<accession>A0A1E5R813</accession>
<dbReference type="AlphaFoldDB" id="A0A1E5R813"/>
<dbReference type="InterPro" id="IPR017898">
    <property type="entry name" value="VPS28_N"/>
</dbReference>
<comment type="function">
    <text evidence="5">Component of the ESCRT-I complex (endosomal sorting complex required for transport I), a regulator of vesicular trafficking process.</text>
</comment>
<dbReference type="GO" id="GO:0000813">
    <property type="term" value="C:ESCRT I complex"/>
    <property type="evidence" value="ECO:0007669"/>
    <property type="project" value="UniProtKB-UniRule"/>
</dbReference>
<gene>
    <name evidence="10" type="ORF">AWRI3579_g3276</name>
</gene>
<dbReference type="InParanoid" id="A0A1E5R813"/>
<keyword evidence="11" id="KW-1185">Reference proteome</keyword>
<evidence type="ECO:0000256" key="2">
    <source>
        <dbReference type="ARBA" id="ARBA00022448"/>
    </source>
</evidence>
<dbReference type="Gene3D" id="1.20.120.1130">
    <property type="match status" value="1"/>
</dbReference>
<dbReference type="OrthoDB" id="3970451at2759"/>
<dbReference type="InterPro" id="IPR017899">
    <property type="entry name" value="VPS28_C"/>
</dbReference>
<evidence type="ECO:0000259" key="8">
    <source>
        <dbReference type="PROSITE" id="PS51310"/>
    </source>
</evidence>
<dbReference type="InterPro" id="IPR007143">
    <property type="entry name" value="Vps28"/>
</dbReference>
<dbReference type="PROSITE" id="PS51313">
    <property type="entry name" value="VPS28_N"/>
    <property type="match status" value="1"/>
</dbReference>
<feature type="domain" description="VPS28 N-terminal" evidence="9">
    <location>
        <begin position="1"/>
        <end position="112"/>
    </location>
</feature>
<feature type="domain" description="VPS28 C-terminal" evidence="8">
    <location>
        <begin position="159"/>
        <end position="262"/>
    </location>
</feature>
<proteinExistence type="inferred from homology"/>
<evidence type="ECO:0000256" key="3">
    <source>
        <dbReference type="ARBA" id="ARBA00022753"/>
    </source>
</evidence>
<evidence type="ECO:0000259" key="9">
    <source>
        <dbReference type="PROSITE" id="PS51313"/>
    </source>
</evidence>
<dbReference type="InterPro" id="IPR037206">
    <property type="entry name" value="VPS28_C_sf"/>
</dbReference>
<evidence type="ECO:0000256" key="4">
    <source>
        <dbReference type="ARBA" id="ARBA00022927"/>
    </source>
</evidence>
<dbReference type="PANTHER" id="PTHR12937">
    <property type="entry name" value="VACUOLAR PROTEIN SORTING 28, ISOFORM 2 VPS28"/>
    <property type="match status" value="1"/>
</dbReference>
<dbReference type="InterPro" id="IPR037202">
    <property type="entry name" value="ESCRT_assembly_dom"/>
</dbReference>
<comment type="caution">
    <text evidence="10">The sequence shown here is derived from an EMBL/GenBank/DDBJ whole genome shotgun (WGS) entry which is preliminary data.</text>
</comment>
<dbReference type="InterPro" id="IPR038358">
    <property type="entry name" value="VPS28_N_sf"/>
</dbReference>
<organism evidence="10 11">
    <name type="scientific">Hanseniaspora osmophila</name>
    <dbReference type="NCBI Taxonomy" id="56408"/>
    <lineage>
        <taxon>Eukaryota</taxon>
        <taxon>Fungi</taxon>
        <taxon>Dikarya</taxon>
        <taxon>Ascomycota</taxon>
        <taxon>Saccharomycotina</taxon>
        <taxon>Saccharomycetes</taxon>
        <taxon>Saccharomycodales</taxon>
        <taxon>Saccharomycodaceae</taxon>
        <taxon>Hanseniaspora</taxon>
    </lineage>
</organism>
<dbReference type="PANTHER" id="PTHR12937:SF0">
    <property type="entry name" value="VACUOLAR PROTEIN SORTING-ASSOCIATED PROTEIN 28 HOMOLOG"/>
    <property type="match status" value="1"/>
</dbReference>
<evidence type="ECO:0000256" key="7">
    <source>
        <dbReference type="SAM" id="MobiDB-lite"/>
    </source>
</evidence>
<keyword evidence="3 5" id="KW-0967">Endosome</keyword>
<dbReference type="EMBL" id="LPNM01000009">
    <property type="protein sequence ID" value="OEJ83050.1"/>
    <property type="molecule type" value="Genomic_DNA"/>
</dbReference>
<dbReference type="STRING" id="56408.A0A1E5R813"/>
<dbReference type="GO" id="GO:0043328">
    <property type="term" value="P:protein transport to vacuole involved in ubiquitin-dependent protein catabolic process via the multivesicular body sorting pathway"/>
    <property type="evidence" value="ECO:0007669"/>
    <property type="project" value="TreeGrafter"/>
</dbReference>
<dbReference type="PIRSF" id="PIRSF017535">
    <property type="entry name" value="VPS28"/>
    <property type="match status" value="1"/>
</dbReference>
<evidence type="ECO:0000256" key="1">
    <source>
        <dbReference type="ARBA" id="ARBA00004177"/>
    </source>
</evidence>
<name>A0A1E5R813_9ASCO</name>
<evidence type="ECO:0000313" key="10">
    <source>
        <dbReference type="EMBL" id="OEJ83050.1"/>
    </source>
</evidence>
<dbReference type="SUPFAM" id="SSF140111">
    <property type="entry name" value="Endosomal sorting complex assembly domain"/>
    <property type="match status" value="1"/>
</dbReference>